<dbReference type="InterPro" id="IPR050113">
    <property type="entry name" value="Ub_conjugating_enzyme"/>
</dbReference>
<evidence type="ECO:0000256" key="6">
    <source>
        <dbReference type="ARBA" id="ARBA00042190"/>
    </source>
</evidence>
<evidence type="ECO:0000256" key="4">
    <source>
        <dbReference type="ARBA" id="ARBA00041569"/>
    </source>
</evidence>
<dbReference type="EMBL" id="ML119669">
    <property type="protein sequence ID" value="RPA82798.1"/>
    <property type="molecule type" value="Genomic_DNA"/>
</dbReference>
<keyword evidence="12" id="KW-1185">Reference proteome</keyword>
<keyword evidence="1" id="KW-0808">Transferase</keyword>
<dbReference type="SUPFAM" id="SSF46934">
    <property type="entry name" value="UBA-like"/>
    <property type="match status" value="1"/>
</dbReference>
<dbReference type="PROSITE" id="PS50127">
    <property type="entry name" value="UBC_2"/>
    <property type="match status" value="1"/>
</dbReference>
<gene>
    <name evidence="11" type="ORF">BJ508DRAFT_413960</name>
</gene>
<evidence type="ECO:0000259" key="10">
    <source>
        <dbReference type="PROSITE" id="PS50127"/>
    </source>
</evidence>
<dbReference type="InterPro" id="IPR016135">
    <property type="entry name" value="UBQ-conjugating_enzyme/RWD"/>
</dbReference>
<accession>A0A3N4IDL5</accession>
<evidence type="ECO:0000313" key="11">
    <source>
        <dbReference type="EMBL" id="RPA82798.1"/>
    </source>
</evidence>
<evidence type="ECO:0000256" key="5">
    <source>
        <dbReference type="ARBA" id="ARBA00042179"/>
    </source>
</evidence>
<name>A0A3N4IDL5_ASCIM</name>
<dbReference type="Pfam" id="PF00179">
    <property type="entry name" value="UQ_con"/>
    <property type="match status" value="1"/>
</dbReference>
<evidence type="ECO:0000256" key="3">
    <source>
        <dbReference type="ARBA" id="ARBA00039884"/>
    </source>
</evidence>
<sequence length="222" mass="24456">MATHRRILRELEDMAKDKTSGMQATVVDPSDYTHLEGEFLGPPGTPYEGGRYLIDITLPANYPFLPPKMYFKTKVWHPNISSQTGAICLDTLSQKWSPVLTIKTALLSLQSLLDAPEPSDPQDAQVANMMINNPTEYRKIAREWAIRYANAPRDLSASASTPVRAAPPVDPYAGYKKDDVENFVGMGFEIDQVVAAMVAAGVPKGKKPTEDQANSILDKLFS</sequence>
<evidence type="ECO:0000256" key="7">
    <source>
        <dbReference type="PROSITE-ProRule" id="PRU10133"/>
    </source>
</evidence>
<dbReference type="InterPro" id="IPR015368">
    <property type="entry name" value="UBA_C_fun"/>
</dbReference>
<feature type="domain" description="UBC core" evidence="10">
    <location>
        <begin position="2"/>
        <end position="150"/>
    </location>
</feature>
<dbReference type="SUPFAM" id="SSF54495">
    <property type="entry name" value="UBC-like"/>
    <property type="match status" value="1"/>
</dbReference>
<feature type="region of interest" description="Disordered" evidence="9">
    <location>
        <begin position="203"/>
        <end position="222"/>
    </location>
</feature>
<dbReference type="GO" id="GO:0005524">
    <property type="term" value="F:ATP binding"/>
    <property type="evidence" value="ECO:0007669"/>
    <property type="project" value="UniProtKB-UniRule"/>
</dbReference>
<keyword evidence="8" id="KW-0547">Nucleotide-binding</keyword>
<evidence type="ECO:0000256" key="1">
    <source>
        <dbReference type="ARBA" id="ARBA00022679"/>
    </source>
</evidence>
<dbReference type="CDD" id="cd23800">
    <property type="entry name" value="UBCc_UBE2K"/>
    <property type="match status" value="1"/>
</dbReference>
<keyword evidence="8" id="KW-0067">ATP-binding</keyword>
<feature type="active site" description="Glycyl thioester intermediate" evidence="7">
    <location>
        <position position="88"/>
    </location>
</feature>
<keyword evidence="2 8" id="KW-0833">Ubl conjugation pathway</keyword>
<organism evidence="11 12">
    <name type="scientific">Ascobolus immersus RN42</name>
    <dbReference type="NCBI Taxonomy" id="1160509"/>
    <lineage>
        <taxon>Eukaryota</taxon>
        <taxon>Fungi</taxon>
        <taxon>Dikarya</taxon>
        <taxon>Ascomycota</taxon>
        <taxon>Pezizomycotina</taxon>
        <taxon>Pezizomycetes</taxon>
        <taxon>Pezizales</taxon>
        <taxon>Ascobolaceae</taxon>
        <taxon>Ascobolus</taxon>
    </lineage>
</organism>
<dbReference type="AlphaFoldDB" id="A0A3N4IDL5"/>
<dbReference type="SMART" id="SM00212">
    <property type="entry name" value="UBCc"/>
    <property type="match status" value="1"/>
</dbReference>
<evidence type="ECO:0000313" key="12">
    <source>
        <dbReference type="Proteomes" id="UP000275078"/>
    </source>
</evidence>
<evidence type="ECO:0000256" key="8">
    <source>
        <dbReference type="RuleBase" id="RU362109"/>
    </source>
</evidence>
<dbReference type="Proteomes" id="UP000275078">
    <property type="component" value="Unassembled WGS sequence"/>
</dbReference>
<comment type="similarity">
    <text evidence="8">Belongs to the ubiquitin-conjugating enzyme family.</text>
</comment>
<reference evidence="11 12" key="1">
    <citation type="journal article" date="2018" name="Nat. Ecol. Evol.">
        <title>Pezizomycetes genomes reveal the molecular basis of ectomycorrhizal truffle lifestyle.</title>
        <authorList>
            <person name="Murat C."/>
            <person name="Payen T."/>
            <person name="Noel B."/>
            <person name="Kuo A."/>
            <person name="Morin E."/>
            <person name="Chen J."/>
            <person name="Kohler A."/>
            <person name="Krizsan K."/>
            <person name="Balestrini R."/>
            <person name="Da Silva C."/>
            <person name="Montanini B."/>
            <person name="Hainaut M."/>
            <person name="Levati E."/>
            <person name="Barry K.W."/>
            <person name="Belfiori B."/>
            <person name="Cichocki N."/>
            <person name="Clum A."/>
            <person name="Dockter R.B."/>
            <person name="Fauchery L."/>
            <person name="Guy J."/>
            <person name="Iotti M."/>
            <person name="Le Tacon F."/>
            <person name="Lindquist E.A."/>
            <person name="Lipzen A."/>
            <person name="Malagnac F."/>
            <person name="Mello A."/>
            <person name="Molinier V."/>
            <person name="Miyauchi S."/>
            <person name="Poulain J."/>
            <person name="Riccioni C."/>
            <person name="Rubini A."/>
            <person name="Sitrit Y."/>
            <person name="Splivallo R."/>
            <person name="Traeger S."/>
            <person name="Wang M."/>
            <person name="Zifcakova L."/>
            <person name="Wipf D."/>
            <person name="Zambonelli A."/>
            <person name="Paolocci F."/>
            <person name="Nowrousian M."/>
            <person name="Ottonello S."/>
            <person name="Baldrian P."/>
            <person name="Spatafora J.W."/>
            <person name="Henrissat B."/>
            <person name="Nagy L.G."/>
            <person name="Aury J.M."/>
            <person name="Wincker P."/>
            <person name="Grigoriev I.V."/>
            <person name="Bonfante P."/>
            <person name="Martin F.M."/>
        </authorList>
    </citation>
    <scope>NUCLEOTIDE SEQUENCE [LARGE SCALE GENOMIC DNA]</scope>
    <source>
        <strain evidence="11 12">RN42</strain>
    </source>
</reference>
<dbReference type="InterPro" id="IPR009060">
    <property type="entry name" value="UBA-like_sf"/>
</dbReference>
<dbReference type="STRING" id="1160509.A0A3N4IDL5"/>
<dbReference type="OrthoDB" id="9993688at2759"/>
<proteinExistence type="inferred from homology"/>
<dbReference type="GO" id="GO:0016740">
    <property type="term" value="F:transferase activity"/>
    <property type="evidence" value="ECO:0007669"/>
    <property type="project" value="UniProtKB-KW"/>
</dbReference>
<dbReference type="InterPro" id="IPR000608">
    <property type="entry name" value="UBC"/>
</dbReference>
<protein>
    <recommendedName>
        <fullName evidence="3">Ubiquitin-conjugating enzyme E2 2</fullName>
    </recommendedName>
    <alternativeName>
        <fullName evidence="5">E2 ubiquitin-conjugating enzyme 2</fullName>
    </alternativeName>
    <alternativeName>
        <fullName evidence="6">Ubiquitin carrier protein UBC2</fullName>
    </alternativeName>
    <alternativeName>
        <fullName evidence="4">Ubiquitin-protein ligase UBC2</fullName>
    </alternativeName>
</protein>
<dbReference type="PROSITE" id="PS00183">
    <property type="entry name" value="UBC_1"/>
    <property type="match status" value="1"/>
</dbReference>
<evidence type="ECO:0000256" key="2">
    <source>
        <dbReference type="ARBA" id="ARBA00022786"/>
    </source>
</evidence>
<dbReference type="InterPro" id="IPR023313">
    <property type="entry name" value="UBQ-conjugating_AS"/>
</dbReference>
<dbReference type="Pfam" id="PF09288">
    <property type="entry name" value="UBA_3"/>
    <property type="match status" value="1"/>
</dbReference>
<dbReference type="Gene3D" id="3.10.110.10">
    <property type="entry name" value="Ubiquitin Conjugating Enzyme"/>
    <property type="match status" value="1"/>
</dbReference>
<dbReference type="PANTHER" id="PTHR24067">
    <property type="entry name" value="UBIQUITIN-CONJUGATING ENZYME E2"/>
    <property type="match status" value="1"/>
</dbReference>
<evidence type="ECO:0000256" key="9">
    <source>
        <dbReference type="SAM" id="MobiDB-lite"/>
    </source>
</evidence>